<feature type="domain" description="DUF1731" evidence="3">
    <location>
        <begin position="236"/>
        <end position="278"/>
    </location>
</feature>
<dbReference type="Pfam" id="PF01370">
    <property type="entry name" value="Epimerase"/>
    <property type="match status" value="1"/>
</dbReference>
<evidence type="ECO:0000259" key="2">
    <source>
        <dbReference type="Pfam" id="PF01370"/>
    </source>
</evidence>
<reference evidence="5 7" key="1">
    <citation type="submission" date="2017-10" db="EMBL/GenBank/DDBJ databases">
        <title>Genomics of the genus Arcobacter.</title>
        <authorList>
            <person name="Perez-Cataluna A."/>
            <person name="Figueras M.J."/>
        </authorList>
    </citation>
    <scope>NUCLEOTIDE SEQUENCE [LARGE SCALE GENOMIC DNA]</scope>
    <source>
        <strain evidence="5 7">CECT 7835</strain>
    </source>
</reference>
<evidence type="ECO:0000259" key="3">
    <source>
        <dbReference type="Pfam" id="PF08338"/>
    </source>
</evidence>
<dbReference type="EMBL" id="PDKM01000007">
    <property type="protein sequence ID" value="RXK09257.1"/>
    <property type="molecule type" value="Genomic_DNA"/>
</dbReference>
<accession>A0AAX2A4Y1</accession>
<feature type="domain" description="NAD-dependent epimerase/dehydratase" evidence="2">
    <location>
        <begin position="4"/>
        <end position="209"/>
    </location>
</feature>
<dbReference type="PANTHER" id="PTHR11092:SF0">
    <property type="entry name" value="EPIMERASE FAMILY PROTEIN SDR39U1"/>
    <property type="match status" value="1"/>
</dbReference>
<name>A0AAX2A4Y1_9BACT</name>
<dbReference type="KEGG" id="hbv:ABIV_1956"/>
<dbReference type="InterPro" id="IPR036291">
    <property type="entry name" value="NAD(P)-bd_dom_sf"/>
</dbReference>
<dbReference type="Pfam" id="PF08338">
    <property type="entry name" value="DUF1731"/>
    <property type="match status" value="1"/>
</dbReference>
<dbReference type="PANTHER" id="PTHR11092">
    <property type="entry name" value="SUGAR NUCLEOTIDE EPIMERASE RELATED"/>
    <property type="match status" value="1"/>
</dbReference>
<evidence type="ECO:0000313" key="6">
    <source>
        <dbReference type="Proteomes" id="UP000253850"/>
    </source>
</evidence>
<keyword evidence="7" id="KW-1185">Reference proteome</keyword>
<gene>
    <name evidence="4" type="ORF">ABIV_1956</name>
    <name evidence="5" type="ORF">CRV05_11795</name>
</gene>
<evidence type="ECO:0000313" key="7">
    <source>
        <dbReference type="Proteomes" id="UP000289193"/>
    </source>
</evidence>
<dbReference type="Proteomes" id="UP000289193">
    <property type="component" value="Unassembled WGS sequence"/>
</dbReference>
<dbReference type="InterPro" id="IPR001509">
    <property type="entry name" value="Epimerase_deHydtase"/>
</dbReference>
<dbReference type="InterPro" id="IPR010099">
    <property type="entry name" value="SDR39U1"/>
</dbReference>
<dbReference type="Gene3D" id="3.40.50.720">
    <property type="entry name" value="NAD(P)-binding Rossmann-like Domain"/>
    <property type="match status" value="1"/>
</dbReference>
<dbReference type="SUPFAM" id="SSF51735">
    <property type="entry name" value="NAD(P)-binding Rossmann-fold domains"/>
    <property type="match status" value="1"/>
</dbReference>
<dbReference type="EMBL" id="CP031217">
    <property type="protein sequence ID" value="AXH12933.1"/>
    <property type="molecule type" value="Genomic_DNA"/>
</dbReference>
<comment type="similarity">
    <text evidence="1">Belongs to the NAD(P)-dependent epimerase/dehydratase family. SDR39U1 subfamily.</text>
</comment>
<dbReference type="NCBIfam" id="TIGR01777">
    <property type="entry name" value="yfcH"/>
    <property type="match status" value="1"/>
</dbReference>
<dbReference type="AlphaFoldDB" id="A0AAX2A4Y1"/>
<evidence type="ECO:0000313" key="4">
    <source>
        <dbReference type="EMBL" id="AXH12933.1"/>
    </source>
</evidence>
<sequence>MKTIAITGSGGFVGTNIKNFFSKKDFEIISIRREDIKNSSKLKEIINKADIVINLAGANIINRWTDSYKKELYSSRIDTTSALVQAMASVENKPKLFISTSAVGIYSNKDCYDEESFEYANDFLAKLCQDWEKEAFKAKEYEIRTAIFRFGIVLGKGGALKKMLLPFKLGVGGTIGDGNQHFSFIHIEDLLNAYKFLIENIDLNGVFNLTAPTPTTNKGLTQALGKALNRPTIFPVPEFVLNMIFSEGAKVLTDGQCVKPKRLVDGGFIFKHTTIENSINSLIKENE</sequence>
<evidence type="ECO:0000256" key="1">
    <source>
        <dbReference type="ARBA" id="ARBA00009353"/>
    </source>
</evidence>
<protein>
    <submittedName>
        <fullName evidence="4">NAD-dependent epimerase/dehydratase (DUF1731 domain)</fullName>
    </submittedName>
    <submittedName>
        <fullName evidence="5">TIGR01777 family protein</fullName>
    </submittedName>
</protein>
<dbReference type="Proteomes" id="UP000253850">
    <property type="component" value="Chromosome"/>
</dbReference>
<organism evidence="5 7">
    <name type="scientific">Halarcobacter bivalviorum</name>
    <dbReference type="NCBI Taxonomy" id="663364"/>
    <lineage>
        <taxon>Bacteria</taxon>
        <taxon>Pseudomonadati</taxon>
        <taxon>Campylobacterota</taxon>
        <taxon>Epsilonproteobacteria</taxon>
        <taxon>Campylobacterales</taxon>
        <taxon>Arcobacteraceae</taxon>
        <taxon>Halarcobacter</taxon>
    </lineage>
</organism>
<proteinExistence type="inferred from homology"/>
<reference evidence="4 6" key="2">
    <citation type="submission" date="2018-07" db="EMBL/GenBank/DDBJ databases">
        <title>Complete genome of the Arcobacter bivalviorum type strain LMG 26154.</title>
        <authorList>
            <person name="Miller W.G."/>
            <person name="Yee E."/>
            <person name="Bono J.L."/>
        </authorList>
    </citation>
    <scope>NUCLEOTIDE SEQUENCE [LARGE SCALE GENOMIC DNA]</scope>
    <source>
        <strain evidence="4 6">LMG 26154</strain>
    </source>
</reference>
<dbReference type="InterPro" id="IPR013549">
    <property type="entry name" value="DUF1731"/>
</dbReference>
<dbReference type="RefSeq" id="WP_114839743.1">
    <property type="nucleotide sequence ID" value="NZ_CP031217.1"/>
</dbReference>
<evidence type="ECO:0000313" key="5">
    <source>
        <dbReference type="EMBL" id="RXK09257.1"/>
    </source>
</evidence>